<proteinExistence type="predicted"/>
<dbReference type="GO" id="GO:0016747">
    <property type="term" value="F:acyltransferase activity, transferring groups other than amino-acyl groups"/>
    <property type="evidence" value="ECO:0007669"/>
    <property type="project" value="InterPro"/>
</dbReference>
<protein>
    <recommendedName>
        <fullName evidence="1">N-acetyltransferase domain-containing protein</fullName>
    </recommendedName>
</protein>
<dbReference type="SUPFAM" id="SSF55729">
    <property type="entry name" value="Acyl-CoA N-acyltransferases (Nat)"/>
    <property type="match status" value="1"/>
</dbReference>
<organism evidence="2 3">
    <name type="scientific">Streptosporangium subroseum</name>
    <dbReference type="NCBI Taxonomy" id="106412"/>
    <lineage>
        <taxon>Bacteria</taxon>
        <taxon>Bacillati</taxon>
        <taxon>Actinomycetota</taxon>
        <taxon>Actinomycetes</taxon>
        <taxon>Streptosporangiales</taxon>
        <taxon>Streptosporangiaceae</taxon>
        <taxon>Streptosporangium</taxon>
    </lineage>
</organism>
<dbReference type="Proteomes" id="UP000198282">
    <property type="component" value="Unassembled WGS sequence"/>
</dbReference>
<keyword evidence="3" id="KW-1185">Reference proteome</keyword>
<gene>
    <name evidence="2" type="ORF">SAMN05216276_102163</name>
</gene>
<name>A0A239J2L4_9ACTN</name>
<dbReference type="InterPro" id="IPR016181">
    <property type="entry name" value="Acyl_CoA_acyltransferase"/>
</dbReference>
<evidence type="ECO:0000313" key="3">
    <source>
        <dbReference type="Proteomes" id="UP000198282"/>
    </source>
</evidence>
<evidence type="ECO:0000313" key="2">
    <source>
        <dbReference type="EMBL" id="SNS99503.1"/>
    </source>
</evidence>
<dbReference type="EMBL" id="FZOD01000021">
    <property type="protein sequence ID" value="SNS99503.1"/>
    <property type="molecule type" value="Genomic_DNA"/>
</dbReference>
<evidence type="ECO:0000259" key="1">
    <source>
        <dbReference type="PROSITE" id="PS51186"/>
    </source>
</evidence>
<reference evidence="2 3" key="1">
    <citation type="submission" date="2017-06" db="EMBL/GenBank/DDBJ databases">
        <authorList>
            <person name="Kim H.J."/>
            <person name="Triplett B.A."/>
        </authorList>
    </citation>
    <scope>NUCLEOTIDE SEQUENCE [LARGE SCALE GENOMIC DNA]</scope>
    <source>
        <strain evidence="2 3">CGMCC 4.2132</strain>
    </source>
</reference>
<dbReference type="InterPro" id="IPR000182">
    <property type="entry name" value="GNAT_dom"/>
</dbReference>
<feature type="domain" description="N-acetyltransferase" evidence="1">
    <location>
        <begin position="140"/>
        <end position="281"/>
    </location>
</feature>
<dbReference type="AlphaFoldDB" id="A0A239J2L4"/>
<dbReference type="PROSITE" id="PS51186">
    <property type="entry name" value="GNAT"/>
    <property type="match status" value="1"/>
</dbReference>
<dbReference type="RefSeq" id="WP_218825406.1">
    <property type="nucleotide sequence ID" value="NZ_FZOD01000021.1"/>
</dbReference>
<sequence length="281" mass="30449">MTARISPALAEQSEAEALHDFETGAPEHIRAALGMEALRVGGGVVLSMRNDPSRFWSKVLGLGFEEPITAELINEVCDFYRSQETPVAVLQFAPSVLPEDWADICAEMNISAGSSWVKLVCDTEVAVARSEERTEPETELRVGPVEAGQASEWASVMMRGFEMPEGDMAEMVASSVGRPGWYPHAVWDGDDLVATATMYVREGAAQFFGAATLPHVRRLGSQSALLAARARAAGAAGCRWLVAETGTEAPGTHNSSLHNMLRIGFGVLYERQNWVWEPAGR</sequence>
<dbReference type="Gene3D" id="3.40.630.30">
    <property type="match status" value="1"/>
</dbReference>
<accession>A0A239J2L4</accession>